<dbReference type="InterPro" id="IPR010730">
    <property type="entry name" value="HET"/>
</dbReference>
<evidence type="ECO:0000259" key="2">
    <source>
        <dbReference type="Pfam" id="PF06985"/>
    </source>
</evidence>
<accession>A0A0D2JMB9</accession>
<organism evidence="3 4">
    <name type="scientific">Fonsecaea multimorphosa CBS 102226</name>
    <dbReference type="NCBI Taxonomy" id="1442371"/>
    <lineage>
        <taxon>Eukaryota</taxon>
        <taxon>Fungi</taxon>
        <taxon>Dikarya</taxon>
        <taxon>Ascomycota</taxon>
        <taxon>Pezizomycotina</taxon>
        <taxon>Eurotiomycetes</taxon>
        <taxon>Chaetothyriomycetidae</taxon>
        <taxon>Chaetothyriales</taxon>
        <taxon>Herpotrichiellaceae</taxon>
        <taxon>Fonsecaea</taxon>
    </lineage>
</organism>
<evidence type="ECO:0000313" key="3">
    <source>
        <dbReference type="EMBL" id="KIX94442.1"/>
    </source>
</evidence>
<keyword evidence="1" id="KW-1133">Transmembrane helix</keyword>
<sequence>MAVTFLEVLRWIIVGIFAPTLVFSAIYVIWRAGFTASLAFIIGLRWLRGPALWLTDAFAFVPSKVTSSIRSLIRRKPPKNLKRRHFLTRFPKQDEFPSTILNDKQTNLENLFASYGRYLNLHADVAETNATLFRIRKWLRTCEWYHKSDDNKLPQCTPLHGSDHGAPVWLIDIEQCCLVPYEHSFRYIALSYVWGKIETAKTLRSNLDALQQPRSLLGPTSVVQLPTTVRDAVFLTGYLGLRYLWCDRLCIVQDDPTSKHSQVRQMAEIYARAYCTIVALDNSSAESGLHGIPNICASHRHRENGDMDLEKAVWPSRAWTWQEELFSVRIIWMSASQVSWQCSCMPSSACNRGKHGQHHNAQKRTLPDISDEGTSVQIGGMLCPQRPSLKFYTTLVQDYSQRHVHENHPEDIFHAFSSIQVVLSRTYPGDFIQCIPACFFAPCLLWSPRQDGLCRRMIKDEVGSVMSASWSWVDWSGPVDFQRMTADPYMELCQCVVSWSVSESITPESVTVVRAAAEAWKDHKEFTAFENGMKSVAYAPQPCLPPAAIDNPVQGTTFCEPRSTSGDCETAAPISHLGTHGVFLHGRVLYGQFRVDEKDYITGQGIRLESCTTGKFAGVLGRCSPRLGANKVINFIAISRGEMKIKHQRFVETTPSEAPAVLQNRYGQTFEYRKEDLPEEYHVSAKISTGACGHASCTRLEGLELDRLYSPKEVYEFYDAMWVDWENGVAYRRGLARIAKDVWELETLGWIDVTLG</sequence>
<name>A0A0D2JMB9_9EURO</name>
<protein>
    <recommendedName>
        <fullName evidence="2">Heterokaryon incompatibility domain-containing protein</fullName>
    </recommendedName>
</protein>
<feature type="domain" description="Heterokaryon incompatibility" evidence="2">
    <location>
        <begin position="187"/>
        <end position="325"/>
    </location>
</feature>
<proteinExistence type="predicted"/>
<evidence type="ECO:0000256" key="1">
    <source>
        <dbReference type="SAM" id="Phobius"/>
    </source>
</evidence>
<evidence type="ECO:0000313" key="4">
    <source>
        <dbReference type="Proteomes" id="UP000053411"/>
    </source>
</evidence>
<keyword evidence="1" id="KW-0812">Transmembrane</keyword>
<keyword evidence="1" id="KW-0472">Membrane</keyword>
<dbReference type="AlphaFoldDB" id="A0A0D2JMB9"/>
<dbReference type="Proteomes" id="UP000053411">
    <property type="component" value="Unassembled WGS sequence"/>
</dbReference>
<keyword evidence="4" id="KW-1185">Reference proteome</keyword>
<dbReference type="PANTHER" id="PTHR33112">
    <property type="entry name" value="DOMAIN PROTEIN, PUTATIVE-RELATED"/>
    <property type="match status" value="1"/>
</dbReference>
<dbReference type="VEuPathDB" id="FungiDB:Z520_09828"/>
<feature type="transmembrane region" description="Helical" evidence="1">
    <location>
        <begin position="12"/>
        <end position="30"/>
    </location>
</feature>
<dbReference type="OrthoDB" id="4161767at2759"/>
<dbReference type="GeneID" id="27715574"/>
<dbReference type="STRING" id="1442371.A0A0D2JMB9"/>
<gene>
    <name evidence="3" type="ORF">Z520_09828</name>
</gene>
<dbReference type="RefSeq" id="XP_016628565.1">
    <property type="nucleotide sequence ID" value="XM_016780322.1"/>
</dbReference>
<reference evidence="3 4" key="1">
    <citation type="submission" date="2015-01" db="EMBL/GenBank/DDBJ databases">
        <title>The Genome Sequence of Fonsecaea multimorphosa CBS 102226.</title>
        <authorList>
            <consortium name="The Broad Institute Genomics Platform"/>
            <person name="Cuomo C."/>
            <person name="de Hoog S."/>
            <person name="Gorbushina A."/>
            <person name="Stielow B."/>
            <person name="Teixiera M."/>
            <person name="Abouelleil A."/>
            <person name="Chapman S.B."/>
            <person name="Priest M."/>
            <person name="Young S.K."/>
            <person name="Wortman J."/>
            <person name="Nusbaum C."/>
            <person name="Birren B."/>
        </authorList>
    </citation>
    <scope>NUCLEOTIDE SEQUENCE [LARGE SCALE GENOMIC DNA]</scope>
    <source>
        <strain evidence="3 4">CBS 102226</strain>
    </source>
</reference>
<dbReference type="EMBL" id="KN848087">
    <property type="protein sequence ID" value="KIX94442.1"/>
    <property type="molecule type" value="Genomic_DNA"/>
</dbReference>
<dbReference type="Pfam" id="PF06985">
    <property type="entry name" value="HET"/>
    <property type="match status" value="1"/>
</dbReference>
<dbReference type="PANTHER" id="PTHR33112:SF1">
    <property type="entry name" value="HETEROKARYON INCOMPATIBILITY DOMAIN-CONTAINING PROTEIN"/>
    <property type="match status" value="1"/>
</dbReference>